<dbReference type="AlphaFoldDB" id="A0A1X7L954"/>
<dbReference type="RefSeq" id="WP_085474409.1">
    <property type="nucleotide sequence ID" value="NZ_FXAU01000008.1"/>
</dbReference>
<dbReference type="EMBL" id="FXAU01000008">
    <property type="protein sequence ID" value="SMG50014.1"/>
    <property type="molecule type" value="Genomic_DNA"/>
</dbReference>
<dbReference type="InterPro" id="IPR053148">
    <property type="entry name" value="PD-DEXK-like_domain"/>
</dbReference>
<reference evidence="2 3" key="1">
    <citation type="submission" date="2017-04" db="EMBL/GenBank/DDBJ databases">
        <authorList>
            <person name="Afonso C.L."/>
            <person name="Miller P.J."/>
            <person name="Scott M.A."/>
            <person name="Spackman E."/>
            <person name="Goraichik I."/>
            <person name="Dimitrov K.M."/>
            <person name="Suarez D.L."/>
            <person name="Swayne D.E."/>
        </authorList>
    </citation>
    <scope>NUCLEOTIDE SEQUENCE [LARGE SCALE GENOMIC DNA]</scope>
    <source>
        <strain evidence="2 3">DSM 22418</strain>
    </source>
</reference>
<dbReference type="PANTHER" id="PTHR30547:SF5">
    <property type="entry name" value="NUCLEASE YHCG-RELATED"/>
    <property type="match status" value="1"/>
</dbReference>
<accession>A0A1X7L954</accession>
<dbReference type="Proteomes" id="UP000192980">
    <property type="component" value="Unassembled WGS sequence"/>
</dbReference>
<feature type="domain" description="YhcG N-terminal" evidence="1">
    <location>
        <begin position="8"/>
        <end position="140"/>
    </location>
</feature>
<dbReference type="OrthoDB" id="9801263at2"/>
<name>A0A1X7L954_9SPHI</name>
<proteinExistence type="predicted"/>
<organism evidence="2 3">
    <name type="scientific">Sphingobacterium psychroaquaticum</name>
    <dbReference type="NCBI Taxonomy" id="561061"/>
    <lineage>
        <taxon>Bacteria</taxon>
        <taxon>Pseudomonadati</taxon>
        <taxon>Bacteroidota</taxon>
        <taxon>Sphingobacteriia</taxon>
        <taxon>Sphingobacteriales</taxon>
        <taxon>Sphingobacteriaceae</taxon>
        <taxon>Sphingobacterium</taxon>
    </lineage>
</organism>
<dbReference type="PANTHER" id="PTHR30547">
    <property type="entry name" value="UNCHARACTERIZED PROTEIN YHCG-RELATED"/>
    <property type="match status" value="1"/>
</dbReference>
<protein>
    <recommendedName>
        <fullName evidence="1">YhcG N-terminal domain-containing protein</fullName>
    </recommendedName>
</protein>
<keyword evidence="3" id="KW-1185">Reference proteome</keyword>
<dbReference type="Pfam" id="PF17761">
    <property type="entry name" value="DUF1016_N"/>
    <property type="match status" value="1"/>
</dbReference>
<evidence type="ECO:0000313" key="3">
    <source>
        <dbReference type="Proteomes" id="UP000192980"/>
    </source>
</evidence>
<evidence type="ECO:0000313" key="2">
    <source>
        <dbReference type="EMBL" id="SMG50014.1"/>
    </source>
</evidence>
<evidence type="ECO:0000259" key="1">
    <source>
        <dbReference type="Pfam" id="PF17761"/>
    </source>
</evidence>
<gene>
    <name evidence="2" type="ORF">SAMN05660862_3729</name>
</gene>
<dbReference type="InterPro" id="IPR041527">
    <property type="entry name" value="YhcG_N"/>
</dbReference>
<sequence>MTNRFVEDIDTVLRSARMKALQEINSLMLTCIWEIGKQISLEKKHQNLDNECAAMEKIALTLTPIQDLLLNPENLRLYSRFYTLFPVFQRISLTLSWAHYLVLLEITDDLARAFYLKQAEKENWDVPTLETRINQSLFEKFVKSIDKAEFLQNLPKTNYAVIKAQPKLDTHQLAFLRFEDMSTDGPAHTQISST</sequence>